<gene>
    <name evidence="2" type="ORF">CRT60_28545</name>
</gene>
<reference evidence="3" key="1">
    <citation type="submission" date="2017-10" db="EMBL/GenBank/DDBJ databases">
        <authorList>
            <person name="Kravchenko I.K."/>
            <person name="Grouzdev D.S."/>
        </authorList>
    </citation>
    <scope>NUCLEOTIDE SEQUENCE [LARGE SCALE GENOMIC DNA]</scope>
    <source>
        <strain evidence="3">B2</strain>
    </source>
</reference>
<dbReference type="Proteomes" id="UP000225379">
    <property type="component" value="Unassembled WGS sequence"/>
</dbReference>
<feature type="domain" description="DUF58" evidence="1">
    <location>
        <begin position="67"/>
        <end position="270"/>
    </location>
</feature>
<evidence type="ECO:0000313" key="3">
    <source>
        <dbReference type="Proteomes" id="UP000225379"/>
    </source>
</evidence>
<dbReference type="InterPro" id="IPR002881">
    <property type="entry name" value="DUF58"/>
</dbReference>
<name>A0A2B8B762_9PROT</name>
<dbReference type="OrthoDB" id="9794556at2"/>
<proteinExistence type="predicted"/>
<comment type="caution">
    <text evidence="2">The sequence shown here is derived from an EMBL/GenBank/DDBJ whole genome shotgun (WGS) entry which is preliminary data.</text>
</comment>
<dbReference type="RefSeq" id="WP_098739849.1">
    <property type="nucleotide sequence ID" value="NZ_PDKW01000043.1"/>
</dbReference>
<sequence length="309" mass="33992">MPRSPNSPQKSQPPGQLSNTLLARHRAEELASALPPLLVAAERVAATVAQGVHGRRRVGLGETFWQFRRYQPGDAPSMIDWRQSAKTQPVYVRENEWEAAQSVWLWRDRSASMDFRSVAGLPTKRERADLLTLATAVLLARGGERVALLNSGVRPDHGKTAIDRIARLMTDPRAAAAPDPLPRVEPLPRHAQTVLFGDLLSPLPEIHAIVAGLTGRGLRGHLVQILDPAEETLPYDGRVDFHGLEGEQNLLVPRVEAVRDAYRERLKAQQDGLAALARTAGWSFAVHRTDRSPQSALLTLWGAMAMEAV</sequence>
<accession>A0A2B8B762</accession>
<dbReference type="AlphaFoldDB" id="A0A2B8B762"/>
<protein>
    <submittedName>
        <fullName evidence="2">DUF58 domain-containing protein</fullName>
    </submittedName>
</protein>
<organism evidence="2 3">
    <name type="scientific">Azospirillum palustre</name>
    <dbReference type="NCBI Taxonomy" id="2044885"/>
    <lineage>
        <taxon>Bacteria</taxon>
        <taxon>Pseudomonadati</taxon>
        <taxon>Pseudomonadota</taxon>
        <taxon>Alphaproteobacteria</taxon>
        <taxon>Rhodospirillales</taxon>
        <taxon>Azospirillaceae</taxon>
        <taxon>Azospirillum</taxon>
    </lineage>
</organism>
<dbReference type="PANTHER" id="PTHR33608">
    <property type="entry name" value="BLL2464 PROTEIN"/>
    <property type="match status" value="1"/>
</dbReference>
<dbReference type="PANTHER" id="PTHR33608:SF6">
    <property type="entry name" value="BLL2464 PROTEIN"/>
    <property type="match status" value="1"/>
</dbReference>
<dbReference type="Pfam" id="PF01882">
    <property type="entry name" value="DUF58"/>
    <property type="match status" value="1"/>
</dbReference>
<evidence type="ECO:0000313" key="2">
    <source>
        <dbReference type="EMBL" id="PGH53795.1"/>
    </source>
</evidence>
<evidence type="ECO:0000259" key="1">
    <source>
        <dbReference type="Pfam" id="PF01882"/>
    </source>
</evidence>
<dbReference type="EMBL" id="PDKW01000043">
    <property type="protein sequence ID" value="PGH53795.1"/>
    <property type="molecule type" value="Genomic_DNA"/>
</dbReference>
<keyword evidence="3" id="KW-1185">Reference proteome</keyword>